<dbReference type="AlphaFoldDB" id="A0A411YIL6"/>
<dbReference type="PANTHER" id="PTHR30411:SF1">
    <property type="entry name" value="CYTOPLASMIC PROTEIN"/>
    <property type="match status" value="1"/>
</dbReference>
<dbReference type="PANTHER" id="PTHR30411">
    <property type="entry name" value="CYTOPLASMIC PROTEIN"/>
    <property type="match status" value="1"/>
</dbReference>
<dbReference type="InterPro" id="IPR007214">
    <property type="entry name" value="YbaK/aa-tRNA-synth-assoc-dom"/>
</dbReference>
<dbReference type="Gene3D" id="3.90.960.10">
    <property type="entry name" value="YbaK/aminoacyl-tRNA synthetase-associated domain"/>
    <property type="match status" value="1"/>
</dbReference>
<name>A0A411YIL6_9ACTN</name>
<dbReference type="SUPFAM" id="SSF55826">
    <property type="entry name" value="YbaK/ProRS associated domain"/>
    <property type="match status" value="1"/>
</dbReference>
<dbReference type="EMBL" id="CP036402">
    <property type="protein sequence ID" value="QBI20926.1"/>
    <property type="molecule type" value="Genomic_DNA"/>
</dbReference>
<organism evidence="2 3">
    <name type="scientific">Egibacter rhizosphaerae</name>
    <dbReference type="NCBI Taxonomy" id="1670831"/>
    <lineage>
        <taxon>Bacteria</taxon>
        <taxon>Bacillati</taxon>
        <taxon>Actinomycetota</taxon>
        <taxon>Nitriliruptoria</taxon>
        <taxon>Egibacterales</taxon>
        <taxon>Egibacteraceae</taxon>
        <taxon>Egibacter</taxon>
    </lineage>
</organism>
<dbReference type="InterPro" id="IPR036754">
    <property type="entry name" value="YbaK/aa-tRNA-synt-asso_dom_sf"/>
</dbReference>
<dbReference type="KEGG" id="erz:ER308_15980"/>
<reference evidence="2 3" key="1">
    <citation type="submission" date="2019-01" db="EMBL/GenBank/DDBJ databases">
        <title>Egibacter rhizosphaerae EGI 80759T.</title>
        <authorList>
            <person name="Chen D.-D."/>
            <person name="Tian Y."/>
            <person name="Jiao J.-Y."/>
            <person name="Zhang X.-T."/>
            <person name="Zhang Y.-G."/>
            <person name="Zhang Y."/>
            <person name="Xiao M."/>
            <person name="Shu W.-S."/>
            <person name="Li W.-J."/>
        </authorList>
    </citation>
    <scope>NUCLEOTIDE SEQUENCE [LARGE SCALE GENOMIC DNA]</scope>
    <source>
        <strain evidence="2 3">EGI 80759</strain>
    </source>
</reference>
<dbReference type="Proteomes" id="UP000291469">
    <property type="component" value="Chromosome"/>
</dbReference>
<dbReference type="Pfam" id="PF04073">
    <property type="entry name" value="tRNA_edit"/>
    <property type="match status" value="1"/>
</dbReference>
<gene>
    <name evidence="2" type="ORF">ER308_15980</name>
</gene>
<evidence type="ECO:0000259" key="1">
    <source>
        <dbReference type="Pfam" id="PF04073"/>
    </source>
</evidence>
<sequence>MTDEETEQRVRDRLEQLGVDHELLWIDPTHAATADFCREYGEDPDAAGNCIAVIGKAAEPVYGACVVRATRRLDVNRRVKRLLGTRKASFAAADDTRARTGMAPDGVTPFGLPEGWPVYLDAGLLEHARIVVGGGSRRLKVVVGPDGLRALPGAEVIDDLVLPLAG</sequence>
<evidence type="ECO:0000313" key="3">
    <source>
        <dbReference type="Proteomes" id="UP000291469"/>
    </source>
</evidence>
<feature type="domain" description="YbaK/aminoacyl-tRNA synthetase-associated" evidence="1">
    <location>
        <begin position="31"/>
        <end position="150"/>
    </location>
</feature>
<dbReference type="GO" id="GO:0002161">
    <property type="term" value="F:aminoacyl-tRNA deacylase activity"/>
    <property type="evidence" value="ECO:0007669"/>
    <property type="project" value="InterPro"/>
</dbReference>
<keyword evidence="3" id="KW-1185">Reference proteome</keyword>
<proteinExistence type="predicted"/>
<accession>A0A411YIL6</accession>
<dbReference type="RefSeq" id="WP_131155919.1">
    <property type="nucleotide sequence ID" value="NZ_CP036402.1"/>
</dbReference>
<protein>
    <recommendedName>
        <fullName evidence="1">YbaK/aminoacyl-tRNA synthetase-associated domain-containing protein</fullName>
    </recommendedName>
</protein>
<dbReference type="OrthoDB" id="9796920at2"/>
<evidence type="ECO:0000313" key="2">
    <source>
        <dbReference type="EMBL" id="QBI20926.1"/>
    </source>
</evidence>